<dbReference type="AlphaFoldDB" id="A0A2M9H8G4"/>
<dbReference type="PANTHER" id="PTHR11236">
    <property type="entry name" value="AMINOBENZOATE/ANTHRANILATE SYNTHASE"/>
    <property type="match status" value="1"/>
</dbReference>
<dbReference type="InterPro" id="IPR019999">
    <property type="entry name" value="Anth_synth_I-like"/>
</dbReference>
<accession>A0A2M9H8G4</accession>
<dbReference type="Pfam" id="PF00425">
    <property type="entry name" value="Chorismate_bind"/>
    <property type="match status" value="1"/>
</dbReference>
<dbReference type="OrthoDB" id="3518032at2"/>
<dbReference type="GO" id="GO:0000162">
    <property type="term" value="P:L-tryptophan biosynthetic process"/>
    <property type="evidence" value="ECO:0007669"/>
    <property type="project" value="TreeGrafter"/>
</dbReference>
<feature type="domain" description="Chorismate-utilising enzyme C-terminal" evidence="2">
    <location>
        <begin position="211"/>
        <end position="474"/>
    </location>
</feature>
<organism evidence="4 5">
    <name type="scientific">Bifidobacterium primatium</name>
    <dbReference type="NCBI Taxonomy" id="2045438"/>
    <lineage>
        <taxon>Bacteria</taxon>
        <taxon>Bacillati</taxon>
        <taxon>Actinomycetota</taxon>
        <taxon>Actinomycetes</taxon>
        <taxon>Bifidobacteriales</taxon>
        <taxon>Bifidobacteriaceae</taxon>
        <taxon>Bifidobacterium</taxon>
    </lineage>
</organism>
<evidence type="ECO:0000256" key="1">
    <source>
        <dbReference type="SAM" id="MobiDB-lite"/>
    </source>
</evidence>
<dbReference type="PRINTS" id="PR00095">
    <property type="entry name" value="ANTSNTHASEI"/>
</dbReference>
<dbReference type="Pfam" id="PF04715">
    <property type="entry name" value="Anth_synt_I_N"/>
    <property type="match status" value="1"/>
</dbReference>
<evidence type="ECO:0000313" key="4">
    <source>
        <dbReference type="EMBL" id="PJM73099.1"/>
    </source>
</evidence>
<evidence type="ECO:0000313" key="5">
    <source>
        <dbReference type="Proteomes" id="UP000229095"/>
    </source>
</evidence>
<feature type="domain" description="Anthranilate synthase component I N-terminal" evidence="3">
    <location>
        <begin position="29"/>
        <end position="170"/>
    </location>
</feature>
<evidence type="ECO:0000259" key="3">
    <source>
        <dbReference type="Pfam" id="PF04715"/>
    </source>
</evidence>
<keyword evidence="4" id="KW-0808">Transferase</keyword>
<sequence>MTNATTMKELRPYRALADMAAVLGSDDAPMVLLDSQEGGRYSILGVNPCRQLLQYGGDVRESRYESGTWARTVHHDSDVMDIIRRWSAEAHGGATGDGADDDASTSTPSGRRDAYPPFVHGVMGFLSYDDGLRRHGLVSRHVRSTAMPDAAWWDFDDILVEDHRARRTTLISHHRRDDAPRIEDLWRSAASEPAGSHDDLAGATWTCDHDRASYVQGIESLRAHMRDGDAYVANYSLRFSVSGPLAPMRLFQRLAINNPAPYAGYVNGGGWQIVSSSPERFLQCRRRHISTEPIKGTRPRSNDPGRDLVNRIELERSDKDHSELLMVTDLERNDLSRVAKPGTVVTPAFAAVHSFAHVHHLISTVEADLAEGRTVEDAIEAMSPGGSITGAPKRRVMQLIDRYERSARGAYTGSLGYIGFDGDADLNILIRSATHIGSAGMNGQGGEYEYLIGAGGGITIDSDPDFEYDEAMQKAEALLDALGCDMKGQWHD</sequence>
<dbReference type="InterPro" id="IPR015890">
    <property type="entry name" value="Chorismate_C"/>
</dbReference>
<dbReference type="EMBL" id="PEBI01000003">
    <property type="protein sequence ID" value="PJM73099.1"/>
    <property type="molecule type" value="Genomic_DNA"/>
</dbReference>
<dbReference type="Gene3D" id="3.60.120.10">
    <property type="entry name" value="Anthranilate synthase"/>
    <property type="match status" value="1"/>
</dbReference>
<dbReference type="InterPro" id="IPR006805">
    <property type="entry name" value="Anth_synth_I_N"/>
</dbReference>
<dbReference type="SUPFAM" id="SSF56322">
    <property type="entry name" value="ADC synthase"/>
    <property type="match status" value="1"/>
</dbReference>
<name>A0A2M9H8G4_9BIFI</name>
<reference evidence="4 5" key="1">
    <citation type="submission" date="2017-10" db="EMBL/GenBank/DDBJ databases">
        <title>Draft genome sequences of strains TRE 1, TRE 9, TRE H and TRI 7, isolated from tamarins, belonging to four potential novel Bifidobacterium species.</title>
        <authorList>
            <person name="Mattarelli P."/>
            <person name="Modesto M."/>
            <person name="Puglisi E."/>
            <person name="Morelli L."/>
            <person name="Spezio C."/>
            <person name="Bonetti A."/>
            <person name="Sandri C."/>
        </authorList>
    </citation>
    <scope>NUCLEOTIDE SEQUENCE [LARGE SCALE GENOMIC DNA]</scope>
    <source>
        <strain evidence="5">TRE1</strain>
    </source>
</reference>
<feature type="region of interest" description="Disordered" evidence="1">
    <location>
        <begin position="91"/>
        <end position="113"/>
    </location>
</feature>
<comment type="caution">
    <text evidence="4">The sequence shown here is derived from an EMBL/GenBank/DDBJ whole genome shotgun (WGS) entry which is preliminary data.</text>
</comment>
<dbReference type="Proteomes" id="UP000229095">
    <property type="component" value="Unassembled WGS sequence"/>
</dbReference>
<proteinExistence type="predicted"/>
<keyword evidence="4" id="KW-0032">Aminotransferase</keyword>
<protein>
    <submittedName>
        <fullName evidence="4">Bifunctional aminodeoxychorismate synthase component I/aminotransferase</fullName>
    </submittedName>
</protein>
<gene>
    <name evidence="4" type="ORF">CS006_07620</name>
</gene>
<dbReference type="PANTHER" id="PTHR11236:SF50">
    <property type="entry name" value="AMINODEOXYCHORISMATE SYNTHASE COMPONENT 1"/>
    <property type="match status" value="1"/>
</dbReference>
<dbReference type="GO" id="GO:0046820">
    <property type="term" value="F:4-amino-4-deoxychorismate synthase activity"/>
    <property type="evidence" value="ECO:0007669"/>
    <property type="project" value="TreeGrafter"/>
</dbReference>
<dbReference type="InterPro" id="IPR005801">
    <property type="entry name" value="ADC_synthase"/>
</dbReference>
<dbReference type="RefSeq" id="WP_100511201.1">
    <property type="nucleotide sequence ID" value="NZ_PEBI01000003.1"/>
</dbReference>
<evidence type="ECO:0000259" key="2">
    <source>
        <dbReference type="Pfam" id="PF00425"/>
    </source>
</evidence>
<keyword evidence="5" id="KW-1185">Reference proteome</keyword>